<evidence type="ECO:0000256" key="2">
    <source>
        <dbReference type="SAM" id="Phobius"/>
    </source>
</evidence>
<dbReference type="STRING" id="553466.SAMN04487950_0655"/>
<dbReference type="Pfam" id="PF18935">
    <property type="entry name" value="DUF5683"/>
    <property type="match status" value="1"/>
</dbReference>
<protein>
    <submittedName>
        <fullName evidence="4">TM2 domain-containing membrane protein YozV</fullName>
    </submittedName>
</protein>
<dbReference type="AlphaFoldDB" id="A0A1I4BPK8"/>
<dbReference type="RefSeq" id="WP_089865626.1">
    <property type="nucleotide sequence ID" value="NZ_FOTC01000001.1"/>
</dbReference>
<evidence type="ECO:0000256" key="1">
    <source>
        <dbReference type="SAM" id="MobiDB-lite"/>
    </source>
</evidence>
<organism evidence="4 5">
    <name type="scientific">Halogranum rubrum</name>
    <dbReference type="NCBI Taxonomy" id="553466"/>
    <lineage>
        <taxon>Archaea</taxon>
        <taxon>Methanobacteriati</taxon>
        <taxon>Methanobacteriota</taxon>
        <taxon>Stenosarchaea group</taxon>
        <taxon>Halobacteria</taxon>
        <taxon>Halobacteriales</taxon>
        <taxon>Haloferacaceae</taxon>
    </lineage>
</organism>
<gene>
    <name evidence="4" type="ORF">SAMN04487950_0655</name>
</gene>
<sequence length="160" mass="16945">MSPPSSEETGHDEADTVFCRDCGERISARAEICPECGVRQLPPPTSSVDSALDDLLKGGNPFVAAALSALFPGLGQIYNRELEKGIAFIVGGFLAVLSALAIIGFVLYPAIWIYSIYEAYKTAEGQAAEVDTAGYSTIEEGTPQDAEADETTGETDGTRF</sequence>
<keyword evidence="5" id="KW-1185">Reference proteome</keyword>
<feature type="region of interest" description="Disordered" evidence="1">
    <location>
        <begin position="138"/>
        <end position="160"/>
    </location>
</feature>
<proteinExistence type="predicted"/>
<accession>A0A1I4BPK8</accession>
<dbReference type="EMBL" id="FOTC01000001">
    <property type="protein sequence ID" value="SFK69959.1"/>
    <property type="molecule type" value="Genomic_DNA"/>
</dbReference>
<keyword evidence="2" id="KW-0812">Transmembrane</keyword>
<name>A0A1I4BPK8_9EURY</name>
<feature type="transmembrane region" description="Helical" evidence="2">
    <location>
        <begin position="86"/>
        <end position="111"/>
    </location>
</feature>
<evidence type="ECO:0000259" key="3">
    <source>
        <dbReference type="Pfam" id="PF18935"/>
    </source>
</evidence>
<keyword evidence="2" id="KW-1133">Transmembrane helix</keyword>
<evidence type="ECO:0000313" key="4">
    <source>
        <dbReference type="EMBL" id="SFK69959.1"/>
    </source>
</evidence>
<dbReference type="InterPro" id="IPR043738">
    <property type="entry name" value="DUF5683"/>
</dbReference>
<evidence type="ECO:0000313" key="5">
    <source>
        <dbReference type="Proteomes" id="UP000199607"/>
    </source>
</evidence>
<feature type="domain" description="DUF5683" evidence="3">
    <location>
        <begin position="61"/>
        <end position="99"/>
    </location>
</feature>
<reference evidence="5" key="1">
    <citation type="submission" date="2016-10" db="EMBL/GenBank/DDBJ databases">
        <authorList>
            <person name="Varghese N."/>
            <person name="Submissions S."/>
        </authorList>
    </citation>
    <scope>NUCLEOTIDE SEQUENCE [LARGE SCALE GENOMIC DNA]</scope>
    <source>
        <strain evidence="5">CGMCC 1.7738</strain>
    </source>
</reference>
<dbReference type="Proteomes" id="UP000199607">
    <property type="component" value="Unassembled WGS sequence"/>
</dbReference>
<keyword evidence="2" id="KW-0472">Membrane</keyword>